<evidence type="ECO:0000313" key="2">
    <source>
        <dbReference type="EMBL" id="QDL08664.1"/>
    </source>
</evidence>
<evidence type="ECO:0000256" key="1">
    <source>
        <dbReference type="SAM" id="Phobius"/>
    </source>
</evidence>
<organism evidence="2 3">
    <name type="scientific">Brasilonema sennae CENA114</name>
    <dbReference type="NCBI Taxonomy" id="415709"/>
    <lineage>
        <taxon>Bacteria</taxon>
        <taxon>Bacillati</taxon>
        <taxon>Cyanobacteriota</taxon>
        <taxon>Cyanophyceae</taxon>
        <taxon>Nostocales</taxon>
        <taxon>Scytonemataceae</taxon>
        <taxon>Brasilonema</taxon>
        <taxon>Bromeliae group (in: Brasilonema)</taxon>
    </lineage>
</organism>
<reference evidence="2 3" key="1">
    <citation type="submission" date="2018-06" db="EMBL/GenBank/DDBJ databases">
        <title>Comparative genomics of Brasilonema spp. strains.</title>
        <authorList>
            <person name="Alvarenga D.O."/>
            <person name="Fiore M.F."/>
            <person name="Varani A.M."/>
        </authorList>
    </citation>
    <scope>NUCLEOTIDE SEQUENCE [LARGE SCALE GENOMIC DNA]</scope>
    <source>
        <strain evidence="2 3">CENA114</strain>
    </source>
</reference>
<dbReference type="Proteomes" id="UP000503129">
    <property type="component" value="Chromosome"/>
</dbReference>
<feature type="transmembrane region" description="Helical" evidence="1">
    <location>
        <begin position="12"/>
        <end position="33"/>
    </location>
</feature>
<protein>
    <submittedName>
        <fullName evidence="2">Uncharacterized protein</fullName>
    </submittedName>
</protein>
<keyword evidence="3" id="KW-1185">Reference proteome</keyword>
<feature type="transmembrane region" description="Helical" evidence="1">
    <location>
        <begin position="53"/>
        <end position="71"/>
    </location>
</feature>
<dbReference type="AlphaFoldDB" id="A0A856MEC4"/>
<keyword evidence="1" id="KW-0472">Membrane</keyword>
<evidence type="ECO:0000313" key="3">
    <source>
        <dbReference type="Proteomes" id="UP000503129"/>
    </source>
</evidence>
<sequence>MKPNQNSRLFTLAAYFLKFFVLGLFGFAIAYIVLMTFGAAKIAFMLSSLFVSLVWRLGLILFCVIAITVIFDSFR</sequence>
<gene>
    <name evidence="2" type="ORF">DP114_12860</name>
</gene>
<accession>A0A856MEC4</accession>
<dbReference type="EMBL" id="CP030118">
    <property type="protein sequence ID" value="QDL08664.1"/>
    <property type="molecule type" value="Genomic_DNA"/>
</dbReference>
<name>A0A856MEC4_9CYAN</name>
<dbReference type="KEGG" id="bsen:DP114_12860"/>
<dbReference type="RefSeq" id="WP_171976253.1">
    <property type="nucleotide sequence ID" value="NZ_CAWOXK010000001.1"/>
</dbReference>
<keyword evidence="1" id="KW-1133">Transmembrane helix</keyword>
<proteinExistence type="predicted"/>
<keyword evidence="1" id="KW-0812">Transmembrane</keyword>